<feature type="transmembrane region" description="Helical" evidence="2">
    <location>
        <begin position="67"/>
        <end position="94"/>
    </location>
</feature>
<dbReference type="GO" id="GO:0080120">
    <property type="term" value="P:CAAX-box protein maturation"/>
    <property type="evidence" value="ECO:0007669"/>
    <property type="project" value="UniProtKB-ARBA"/>
</dbReference>
<dbReference type="GO" id="GO:0004175">
    <property type="term" value="F:endopeptidase activity"/>
    <property type="evidence" value="ECO:0007669"/>
    <property type="project" value="UniProtKB-ARBA"/>
</dbReference>
<feature type="transmembrane region" description="Helical" evidence="2">
    <location>
        <begin position="223"/>
        <end position="240"/>
    </location>
</feature>
<evidence type="ECO:0000256" key="2">
    <source>
        <dbReference type="SAM" id="Phobius"/>
    </source>
</evidence>
<dbReference type="GO" id="GO:0006508">
    <property type="term" value="P:proteolysis"/>
    <property type="evidence" value="ECO:0007669"/>
    <property type="project" value="UniProtKB-KW"/>
</dbReference>
<sequence>MYTGPPPTARYGAPPFVPRFAVPRGVVPWPPPPGGRPTTPPGAPPHDTPVPYLLAMRARDWAWWRPLLGLLLFTVLYVVAVVVVLVVVGFTGVVPQLQLLDLLQPAVLLLTNATLIVAIPIVWACWAVAHGLRIGWSSSVLGRLRWRLVRPWTLRALATVAVAALVVVLFDVLVNGSGAGPDSSFVWLALVVVTTTPLQAAAEEYVFRGYLSQTVAAWVRHERAGAVLAAVLTAALFSAAHAPPDVASFVLRFGFGLAASWVVWRTGGLEAAIVMHAVYNMTLFLAGGLIGTVAQTSSDPGSALVGTWLSAVVLLLGMAGFVHWVDRSRARLAPELLSPALDLRAGSRSPGARRGPWTPAPVPPAWGAPPWGAPGRYGPGAPRGYGGPAPTTWAAPPSTTGPG</sequence>
<dbReference type="EMBL" id="JAAGWK010000025">
    <property type="protein sequence ID" value="NEL55738.1"/>
    <property type="molecule type" value="Genomic_DNA"/>
</dbReference>
<dbReference type="AlphaFoldDB" id="A0A7K3WGY3"/>
<evidence type="ECO:0000313" key="4">
    <source>
        <dbReference type="EMBL" id="NEL55738.1"/>
    </source>
</evidence>
<name>A0A7K3WGY3_9ACTN</name>
<accession>A0A7K3WGY3</accession>
<feature type="region of interest" description="Disordered" evidence="1">
    <location>
        <begin position="346"/>
        <end position="403"/>
    </location>
</feature>
<keyword evidence="2" id="KW-0812">Transmembrane</keyword>
<keyword evidence="2" id="KW-1133">Transmembrane helix</keyword>
<dbReference type="PANTHER" id="PTHR36435:SF1">
    <property type="entry name" value="CAAX AMINO TERMINAL PROTEASE FAMILY PROTEIN"/>
    <property type="match status" value="1"/>
</dbReference>
<dbReference type="InterPro" id="IPR003675">
    <property type="entry name" value="Rce1/LyrA-like_dom"/>
</dbReference>
<dbReference type="InterPro" id="IPR052710">
    <property type="entry name" value="CAAX_protease"/>
</dbReference>
<comment type="caution">
    <text evidence="4">The sequence shown here is derived from an EMBL/GenBank/DDBJ whole genome shotgun (WGS) entry which is preliminary data.</text>
</comment>
<keyword evidence="2" id="KW-0472">Membrane</keyword>
<evidence type="ECO:0000256" key="1">
    <source>
        <dbReference type="SAM" id="MobiDB-lite"/>
    </source>
</evidence>
<gene>
    <name evidence="4" type="ORF">G1H19_17290</name>
</gene>
<dbReference type="GO" id="GO:0008237">
    <property type="term" value="F:metallopeptidase activity"/>
    <property type="evidence" value="ECO:0007669"/>
    <property type="project" value="UniProtKB-KW"/>
</dbReference>
<feature type="compositionally biased region" description="Low complexity" evidence="1">
    <location>
        <begin position="346"/>
        <end position="357"/>
    </location>
</feature>
<protein>
    <submittedName>
        <fullName evidence="4">CPBP family intramembrane metalloprotease</fullName>
    </submittedName>
</protein>
<feature type="transmembrane region" description="Helical" evidence="2">
    <location>
        <begin position="152"/>
        <end position="173"/>
    </location>
</feature>
<feature type="transmembrane region" description="Helical" evidence="2">
    <location>
        <begin position="246"/>
        <end position="264"/>
    </location>
</feature>
<reference evidence="4 5" key="1">
    <citation type="submission" date="2020-02" db="EMBL/GenBank/DDBJ databases">
        <title>The whole genome sequence of CPCC 205119.</title>
        <authorList>
            <person name="Jiang Z."/>
        </authorList>
    </citation>
    <scope>NUCLEOTIDE SEQUENCE [LARGE SCALE GENOMIC DNA]</scope>
    <source>
        <strain evidence="4 5">CPCC 205119</strain>
    </source>
</reference>
<feature type="compositionally biased region" description="Low complexity" evidence="1">
    <location>
        <begin position="388"/>
        <end position="403"/>
    </location>
</feature>
<keyword evidence="4" id="KW-0378">Hydrolase</keyword>
<evidence type="ECO:0000313" key="5">
    <source>
        <dbReference type="Proteomes" id="UP000470470"/>
    </source>
</evidence>
<keyword evidence="4" id="KW-0645">Protease</keyword>
<keyword evidence="5" id="KW-1185">Reference proteome</keyword>
<dbReference type="Pfam" id="PF02517">
    <property type="entry name" value="Rce1-like"/>
    <property type="match status" value="1"/>
</dbReference>
<feature type="transmembrane region" description="Helical" evidence="2">
    <location>
        <begin position="305"/>
        <end position="325"/>
    </location>
</feature>
<proteinExistence type="predicted"/>
<dbReference type="PANTHER" id="PTHR36435">
    <property type="entry name" value="SLR1288 PROTEIN"/>
    <property type="match status" value="1"/>
</dbReference>
<dbReference type="RefSeq" id="WP_162393504.1">
    <property type="nucleotide sequence ID" value="NZ_JAABOZ010000010.1"/>
</dbReference>
<feature type="transmembrane region" description="Helical" evidence="2">
    <location>
        <begin position="106"/>
        <end position="132"/>
    </location>
</feature>
<organism evidence="4 5">
    <name type="scientific">Goekera deserti</name>
    <dbReference type="NCBI Taxonomy" id="2497753"/>
    <lineage>
        <taxon>Bacteria</taxon>
        <taxon>Bacillati</taxon>
        <taxon>Actinomycetota</taxon>
        <taxon>Actinomycetes</taxon>
        <taxon>Geodermatophilales</taxon>
        <taxon>Geodermatophilaceae</taxon>
        <taxon>Goekera</taxon>
    </lineage>
</organism>
<feature type="transmembrane region" description="Helical" evidence="2">
    <location>
        <begin position="185"/>
        <end position="202"/>
    </location>
</feature>
<evidence type="ECO:0000259" key="3">
    <source>
        <dbReference type="Pfam" id="PF02517"/>
    </source>
</evidence>
<feature type="transmembrane region" description="Helical" evidence="2">
    <location>
        <begin position="271"/>
        <end position="293"/>
    </location>
</feature>
<feature type="compositionally biased region" description="Pro residues" evidence="1">
    <location>
        <begin position="358"/>
        <end position="367"/>
    </location>
</feature>
<dbReference type="Proteomes" id="UP000470470">
    <property type="component" value="Unassembled WGS sequence"/>
</dbReference>
<feature type="domain" description="CAAX prenyl protease 2/Lysostaphin resistance protein A-like" evidence="3">
    <location>
        <begin position="187"/>
        <end position="281"/>
    </location>
</feature>
<feature type="compositionally biased region" description="Gly residues" evidence="1">
    <location>
        <begin position="375"/>
        <end position="387"/>
    </location>
</feature>
<keyword evidence="4" id="KW-0482">Metalloprotease</keyword>